<name>A0ABS3CDV0_9BACT</name>
<dbReference type="RefSeq" id="WP_206585962.1">
    <property type="nucleotide sequence ID" value="NZ_JAFKCU010000002.1"/>
</dbReference>
<evidence type="ECO:0000313" key="1">
    <source>
        <dbReference type="EMBL" id="MBN7815278.1"/>
    </source>
</evidence>
<keyword evidence="2" id="KW-1185">Reference proteome</keyword>
<dbReference type="Proteomes" id="UP000664480">
    <property type="component" value="Unassembled WGS sequence"/>
</dbReference>
<proteinExistence type="predicted"/>
<dbReference type="EMBL" id="JAFKCU010000002">
    <property type="protein sequence ID" value="MBN7815278.1"/>
    <property type="molecule type" value="Genomic_DNA"/>
</dbReference>
<accession>A0ABS3CDV0</accession>
<reference evidence="1 2" key="1">
    <citation type="submission" date="2021-03" db="EMBL/GenBank/DDBJ databases">
        <title>novel species isolated from a fishpond in China.</title>
        <authorList>
            <person name="Lu H."/>
            <person name="Cai Z."/>
        </authorList>
    </citation>
    <scope>NUCLEOTIDE SEQUENCE [LARGE SCALE GENOMIC DNA]</scope>
    <source>
        <strain evidence="1 2">YJ13C</strain>
    </source>
</reference>
<evidence type="ECO:0000313" key="2">
    <source>
        <dbReference type="Proteomes" id="UP000664480"/>
    </source>
</evidence>
<comment type="caution">
    <text evidence="1">The sequence shown here is derived from an EMBL/GenBank/DDBJ whole genome shotgun (WGS) entry which is preliminary data.</text>
</comment>
<organism evidence="1 2">
    <name type="scientific">Algoriphagus pacificus</name>
    <dbReference type="NCBI Taxonomy" id="2811234"/>
    <lineage>
        <taxon>Bacteria</taxon>
        <taxon>Pseudomonadati</taxon>
        <taxon>Bacteroidota</taxon>
        <taxon>Cytophagia</taxon>
        <taxon>Cytophagales</taxon>
        <taxon>Cyclobacteriaceae</taxon>
        <taxon>Algoriphagus</taxon>
    </lineage>
</organism>
<sequence>MYGDERMKFGLREGIVDVDFFEIKYHEKGRNQDNAGGLSVFFRLSLNILNGINHKKEEFQLARNENRSFKRDERA</sequence>
<gene>
    <name evidence="1" type="ORF">J0A69_07560</name>
</gene>
<protein>
    <submittedName>
        <fullName evidence="1">Uncharacterized protein</fullName>
    </submittedName>
</protein>